<dbReference type="PANTHER" id="PTHR47799:SF1">
    <property type="entry name" value="OMEGA-AMIDASE YAFV"/>
    <property type="match status" value="1"/>
</dbReference>
<dbReference type="Gene3D" id="3.60.110.10">
    <property type="entry name" value="Carbon-nitrogen hydrolase"/>
    <property type="match status" value="1"/>
</dbReference>
<dbReference type="GO" id="GO:0050152">
    <property type="term" value="F:omega-amidase activity"/>
    <property type="evidence" value="ECO:0007669"/>
    <property type="project" value="TreeGrafter"/>
</dbReference>
<protein>
    <submittedName>
        <fullName evidence="3">C-N hydrolase family amidase</fullName>
    </submittedName>
</protein>
<comment type="similarity">
    <text evidence="1">Belongs to the carbon-nitrogen hydrolase superfamily. NIT1/NIT2 family.</text>
</comment>
<dbReference type="EMBL" id="CAADJE010000023">
    <property type="protein sequence ID" value="VFS67523.1"/>
    <property type="molecule type" value="Genomic_DNA"/>
</dbReference>
<keyword evidence="3" id="KW-0378">Hydrolase</keyword>
<dbReference type="InterPro" id="IPR036526">
    <property type="entry name" value="C-N_Hydrolase_sf"/>
</dbReference>
<gene>
    <name evidence="3" type="ORF">NCTC12998_03353</name>
</gene>
<organism evidence="3 4">
    <name type="scientific">Raoultella planticola</name>
    <name type="common">Klebsiella planticola</name>
    <dbReference type="NCBI Taxonomy" id="575"/>
    <lineage>
        <taxon>Bacteria</taxon>
        <taxon>Pseudomonadati</taxon>
        <taxon>Pseudomonadota</taxon>
        <taxon>Gammaproteobacteria</taxon>
        <taxon>Enterobacterales</taxon>
        <taxon>Enterobacteriaceae</taxon>
        <taxon>Klebsiella/Raoultella group</taxon>
        <taxon>Raoultella</taxon>
    </lineage>
</organism>
<dbReference type="GO" id="GO:0106008">
    <property type="term" value="F:2-oxoglutaramate amidase activity"/>
    <property type="evidence" value="ECO:0007669"/>
    <property type="project" value="TreeGrafter"/>
</dbReference>
<dbReference type="AlphaFoldDB" id="A0A485B5D1"/>
<accession>A0A485B5D1</accession>
<dbReference type="InterPro" id="IPR052737">
    <property type="entry name" value="Omega-amidase_YafV"/>
</dbReference>
<dbReference type="PANTHER" id="PTHR47799">
    <property type="entry name" value="OMEGA-AMIDASE YAFV"/>
    <property type="match status" value="1"/>
</dbReference>
<evidence type="ECO:0000256" key="1">
    <source>
        <dbReference type="ARBA" id="ARBA00010613"/>
    </source>
</evidence>
<dbReference type="PROSITE" id="PS01227">
    <property type="entry name" value="UPF0012"/>
    <property type="match status" value="1"/>
</dbReference>
<dbReference type="InterPro" id="IPR001110">
    <property type="entry name" value="UPF0012_CS"/>
</dbReference>
<feature type="domain" description="CN hydrolase" evidence="2">
    <location>
        <begin position="1"/>
        <end position="93"/>
    </location>
</feature>
<evidence type="ECO:0000259" key="2">
    <source>
        <dbReference type="PROSITE" id="PS50263"/>
    </source>
</evidence>
<dbReference type="Proteomes" id="UP000345637">
    <property type="component" value="Unassembled WGS sequence"/>
</dbReference>
<evidence type="ECO:0000313" key="4">
    <source>
        <dbReference type="Proteomes" id="UP000345637"/>
    </source>
</evidence>
<reference evidence="3 4" key="1">
    <citation type="submission" date="2019-03" db="EMBL/GenBank/DDBJ databases">
        <authorList>
            <consortium name="Pathogen Informatics"/>
        </authorList>
    </citation>
    <scope>NUCLEOTIDE SEQUENCE [LARGE SCALE GENOMIC DNA]</scope>
    <source>
        <strain evidence="3 4">NCTC12998</strain>
    </source>
</reference>
<proteinExistence type="inferred from homology"/>
<sequence length="93" mass="10823">MAQPTSTTNAICSAWPKNITIMRRATNGSCLEWRGWRILPLVCYDLRFPVWSRNHNDYDLALYVANWPAPRSLHWQSLLVARAIENLAYCCRL</sequence>
<dbReference type="PROSITE" id="PS50263">
    <property type="entry name" value="CN_HYDROLASE"/>
    <property type="match status" value="1"/>
</dbReference>
<dbReference type="InterPro" id="IPR003010">
    <property type="entry name" value="C-N_Hydrolase"/>
</dbReference>
<name>A0A485B5D1_RAOPL</name>
<evidence type="ECO:0000313" key="3">
    <source>
        <dbReference type="EMBL" id="VFS67523.1"/>
    </source>
</evidence>
<dbReference type="SUPFAM" id="SSF56317">
    <property type="entry name" value="Carbon-nitrogen hydrolase"/>
    <property type="match status" value="1"/>
</dbReference>